<dbReference type="RefSeq" id="XP_002674790.1">
    <property type="nucleotide sequence ID" value="XM_002674744.1"/>
</dbReference>
<dbReference type="Proteomes" id="UP000006671">
    <property type="component" value="Unassembled WGS sequence"/>
</dbReference>
<gene>
    <name evidence="2" type="ORF">NAEGRDRAFT_70102</name>
</gene>
<dbReference type="AlphaFoldDB" id="D2VME2"/>
<sequence length="702" mass="79062">MGAGCSSHFEVLLHSEPSSYRRHQSNTTSTTLNTNGNGMVGSQRGGVENVYHQNDNSLANSARFQFGKKQSRENSVSSEIETLDLRAKKVSSFRIPGLRVSWIGFPQTPQGKSQEEVNLELCCSYLPQHLLFCLRYIYYGGEGKQYKKKLATPLPQSFSHNDGSCLVDNESKWSAFVSVNTDYSSHYQDSHAHNNGKIASIFKRRLSTSTTNTMRTNRSGGNRNNKTKAAKPVVSAAQQEEDRIKQVLPLSEFGNETCILVIEMKGFSKVVDSFYDCSTNCDVAEISRYIYYMYTTLIAIIHDMGGDIEKFEADLLVCQFFSPRVDRSFTDSILSAIQCAFRIQSLANLKTYKCISESAPLEIKCLIGVGDSLSYHLGGFGNHWMRMFGGQVVYQTRKRLKDCKEGLVFITKDAYNKCKQSLVASEEPGNLFLVTHVTKDIDHHPLASITFHCSFSQAILLFLNKNLLYGIETKTIESMNSVVELVVCTHSIKASLFGSSIPEHDLTVKNKIVTSVQEIIEQYNATFHDLFYEKDCVMFVYTFERHIAEENPSLVIQCMREIVEREQLQFTGIGYATGYSFRGSVGSDFRREYGLFGELIKRSISFCNYANDHLKGSIVCDGNTATILEEVCTIKPLGTCHLEGVRNQKLHSVLLDVPPTAEDFFFPKGYNEHKRASEGNVFLNLDSHHLSKLTHMLLQQKD</sequence>
<feature type="region of interest" description="Disordered" evidence="1">
    <location>
        <begin position="16"/>
        <end position="44"/>
    </location>
</feature>
<dbReference type="OrthoDB" id="194468at2759"/>
<feature type="compositionally biased region" description="Low complexity" evidence="1">
    <location>
        <begin position="212"/>
        <end position="224"/>
    </location>
</feature>
<dbReference type="EMBL" id="GG738882">
    <property type="protein sequence ID" value="EFC42046.1"/>
    <property type="molecule type" value="Genomic_DNA"/>
</dbReference>
<dbReference type="InParanoid" id="D2VME2"/>
<dbReference type="VEuPathDB" id="AmoebaDB:NAEGRDRAFT_70102"/>
<evidence type="ECO:0000313" key="3">
    <source>
        <dbReference type="Proteomes" id="UP000006671"/>
    </source>
</evidence>
<name>D2VME2_NAEGR</name>
<dbReference type="KEGG" id="ngr:NAEGRDRAFT_70102"/>
<dbReference type="PANTHER" id="PTHR47455:SF1">
    <property type="entry name" value="GUANYLATE CYCLASE DOMAIN-CONTAINING PROTEIN"/>
    <property type="match status" value="1"/>
</dbReference>
<dbReference type="PANTHER" id="PTHR47455">
    <property type="entry name" value="ADENYLYL CYCLASE BETA"/>
    <property type="match status" value="1"/>
</dbReference>
<dbReference type="STRING" id="5762.D2VME2"/>
<proteinExistence type="predicted"/>
<evidence type="ECO:0000256" key="1">
    <source>
        <dbReference type="SAM" id="MobiDB-lite"/>
    </source>
</evidence>
<feature type="region of interest" description="Disordered" evidence="1">
    <location>
        <begin position="212"/>
        <end position="235"/>
    </location>
</feature>
<dbReference type="Gene3D" id="3.30.70.1230">
    <property type="entry name" value="Nucleotide cyclase"/>
    <property type="match status" value="2"/>
</dbReference>
<keyword evidence="3" id="KW-1185">Reference proteome</keyword>
<organism evidence="3">
    <name type="scientific">Naegleria gruberi</name>
    <name type="common">Amoeba</name>
    <dbReference type="NCBI Taxonomy" id="5762"/>
    <lineage>
        <taxon>Eukaryota</taxon>
        <taxon>Discoba</taxon>
        <taxon>Heterolobosea</taxon>
        <taxon>Tetramitia</taxon>
        <taxon>Eutetramitia</taxon>
        <taxon>Vahlkampfiidae</taxon>
        <taxon>Naegleria</taxon>
    </lineage>
</organism>
<accession>D2VME2</accession>
<evidence type="ECO:0000313" key="2">
    <source>
        <dbReference type="EMBL" id="EFC42046.1"/>
    </source>
</evidence>
<dbReference type="InterPro" id="IPR029787">
    <property type="entry name" value="Nucleotide_cyclase"/>
</dbReference>
<feature type="compositionally biased region" description="Low complexity" evidence="1">
    <location>
        <begin position="25"/>
        <end position="37"/>
    </location>
</feature>
<dbReference type="GeneID" id="8862665"/>
<dbReference type="SUPFAM" id="SSF55073">
    <property type="entry name" value="Nucleotide cyclase"/>
    <property type="match status" value="2"/>
</dbReference>
<protein>
    <submittedName>
        <fullName evidence="2">Predicted protein</fullName>
    </submittedName>
</protein>
<reference evidence="2 3" key="1">
    <citation type="journal article" date="2010" name="Cell">
        <title>The genome of Naegleria gruberi illuminates early eukaryotic versatility.</title>
        <authorList>
            <person name="Fritz-Laylin L.K."/>
            <person name="Prochnik S.E."/>
            <person name="Ginger M.L."/>
            <person name="Dacks J.B."/>
            <person name="Carpenter M.L."/>
            <person name="Field M.C."/>
            <person name="Kuo A."/>
            <person name="Paredez A."/>
            <person name="Chapman J."/>
            <person name="Pham J."/>
            <person name="Shu S."/>
            <person name="Neupane R."/>
            <person name="Cipriano M."/>
            <person name="Mancuso J."/>
            <person name="Tu H."/>
            <person name="Salamov A."/>
            <person name="Lindquist E."/>
            <person name="Shapiro H."/>
            <person name="Lucas S."/>
            <person name="Grigoriev I.V."/>
            <person name="Cande W.Z."/>
            <person name="Fulton C."/>
            <person name="Rokhsar D.S."/>
            <person name="Dawson S.C."/>
        </authorList>
    </citation>
    <scope>NUCLEOTIDE SEQUENCE [LARGE SCALE GENOMIC DNA]</scope>
    <source>
        <strain evidence="2 3">NEG-M</strain>
    </source>
</reference>